<dbReference type="CDD" id="cd01948">
    <property type="entry name" value="EAL"/>
    <property type="match status" value="1"/>
</dbReference>
<dbReference type="EMBL" id="SUMG01000007">
    <property type="protein sequence ID" value="NBG88279.1"/>
    <property type="molecule type" value="Genomic_DNA"/>
</dbReference>
<evidence type="ECO:0000259" key="9">
    <source>
        <dbReference type="PROSITE" id="PS50887"/>
    </source>
</evidence>
<dbReference type="PANTHER" id="PTHR33121">
    <property type="entry name" value="CYCLIC DI-GMP PHOSPHODIESTERASE PDEF"/>
    <property type="match status" value="1"/>
</dbReference>
<dbReference type="InterPro" id="IPR003660">
    <property type="entry name" value="HAMP_dom"/>
</dbReference>
<dbReference type="Pfam" id="PF00563">
    <property type="entry name" value="EAL"/>
    <property type="match status" value="1"/>
</dbReference>
<dbReference type="SMART" id="SM00052">
    <property type="entry name" value="EAL"/>
    <property type="match status" value="1"/>
</dbReference>
<comment type="caution">
    <text evidence="10">The sequence shown here is derived from an EMBL/GenBank/DDBJ whole genome shotgun (WGS) entry which is preliminary data.</text>
</comment>
<evidence type="ECO:0000313" key="10">
    <source>
        <dbReference type="EMBL" id="NBG88279.1"/>
    </source>
</evidence>
<dbReference type="NCBIfam" id="TIGR00254">
    <property type="entry name" value="GGDEF"/>
    <property type="match status" value="1"/>
</dbReference>
<protein>
    <submittedName>
        <fullName evidence="10">EAL domain-containing protein</fullName>
    </submittedName>
</protein>
<dbReference type="Proteomes" id="UP000449710">
    <property type="component" value="Unassembled WGS sequence"/>
</dbReference>
<sequence length="768" mass="87650">MIVILMFFALILFGILGYTIFQQLSYMPELIQQNQQQVAEARADELSKELKGIEDIVEVAANSPTVQSMDMEEIREYLPHLMISDKIRNMTVSDAQGNAWTTYDAFIDISDQEQFERIFIYDESHVLSEPFHSPYIEEDVPIMTIAYSVHNGSREKVGLVNAVVSMAFIEDLLAGIKTEESCYAYIIDQEGMVVSHPSEEIGLADHISRWMPEEAHQMEVLDKDGGSLEYTDPDGEKYLGVYTEIEGRPGWKMVMSVSADVAYAEYYAIIEYILGMLLFGILLITIFAYFYADTLAKPVLALKSVFESAAEGNLSVEAEEDYPNEFGKTGAAFNTMLNQIKQLTFRDPVTDLYNQNSFVVELRQMFKKKHRPGNHYLLLVSIDDFKRIDSIGGQGSGDQALQVVAGRLNNFIKKEELIGRYYGDEMILYLQSQSKKDFTKRLQRLRDIYDYPIYLKGVQYRLKTSIGITAINHPTTELQEEIKEVTVAKQKVKRSGGNGFEFYNKRFKEEILEEQQMEEALFYAIAKNELYLVYQPILSVAGDTVIGHEALLRWKNPVYGRVSVPRIIDLAEKSGLIFELGEWTLTEACRQNQQWIEQGYGSLIMAVNFSALQMADSKILETVSESLKESQMDPKLLNIEITETVAMIHTDQKVELMTALKKIGVTFSIDDFGTGYSSLSYFTNFPVDTLKIDRSFIQNMLIDENARTVTTTIIQMAKALNLRIIAEGVETREHLEALKELDCSHYQGYLVSKPRLPKRCEEIMEKYR</sequence>
<evidence type="ECO:0000256" key="6">
    <source>
        <dbReference type="SAM" id="Phobius"/>
    </source>
</evidence>
<evidence type="ECO:0000256" key="3">
    <source>
        <dbReference type="ARBA" id="ARBA00022692"/>
    </source>
</evidence>
<keyword evidence="2" id="KW-1003">Cell membrane</keyword>
<dbReference type="Pfam" id="PF02743">
    <property type="entry name" value="dCache_1"/>
    <property type="match status" value="1"/>
</dbReference>
<proteinExistence type="predicted"/>
<dbReference type="CDD" id="cd01949">
    <property type="entry name" value="GGDEF"/>
    <property type="match status" value="1"/>
</dbReference>
<evidence type="ECO:0000313" key="11">
    <source>
        <dbReference type="Proteomes" id="UP000449710"/>
    </source>
</evidence>
<dbReference type="Gene3D" id="3.30.70.270">
    <property type="match status" value="1"/>
</dbReference>
<gene>
    <name evidence="10" type="ORF">ISALK_07170</name>
</gene>
<feature type="domain" description="GGDEF" evidence="9">
    <location>
        <begin position="373"/>
        <end position="505"/>
    </location>
</feature>
<dbReference type="PROSITE" id="PS50887">
    <property type="entry name" value="GGDEF"/>
    <property type="match status" value="1"/>
</dbReference>
<dbReference type="InterPro" id="IPR001633">
    <property type="entry name" value="EAL_dom"/>
</dbReference>
<dbReference type="AlphaFoldDB" id="A0AA43XL52"/>
<dbReference type="Gene3D" id="3.20.20.450">
    <property type="entry name" value="EAL domain"/>
    <property type="match status" value="1"/>
</dbReference>
<evidence type="ECO:0000256" key="4">
    <source>
        <dbReference type="ARBA" id="ARBA00022989"/>
    </source>
</evidence>
<dbReference type="Pfam" id="PF00990">
    <property type="entry name" value="GGDEF"/>
    <property type="match status" value="1"/>
</dbReference>
<name>A0AA43XL52_9CLOT</name>
<dbReference type="InterPro" id="IPR033479">
    <property type="entry name" value="dCache_1"/>
</dbReference>
<dbReference type="InterPro" id="IPR050706">
    <property type="entry name" value="Cyclic-di-GMP_PDE-like"/>
</dbReference>
<keyword evidence="11" id="KW-1185">Reference proteome</keyword>
<dbReference type="GO" id="GO:0007165">
    <property type="term" value="P:signal transduction"/>
    <property type="evidence" value="ECO:0007669"/>
    <property type="project" value="InterPro"/>
</dbReference>
<dbReference type="SUPFAM" id="SSF141868">
    <property type="entry name" value="EAL domain-like"/>
    <property type="match status" value="1"/>
</dbReference>
<comment type="subcellular location">
    <subcellularLocation>
        <location evidence="1">Cell membrane</location>
        <topology evidence="1">Multi-pass membrane protein</topology>
    </subcellularLocation>
</comment>
<feature type="domain" description="EAL" evidence="7">
    <location>
        <begin position="514"/>
        <end position="768"/>
    </location>
</feature>
<dbReference type="InterPro" id="IPR035919">
    <property type="entry name" value="EAL_sf"/>
</dbReference>
<dbReference type="InterPro" id="IPR043128">
    <property type="entry name" value="Rev_trsase/Diguanyl_cyclase"/>
</dbReference>
<feature type="transmembrane region" description="Helical" evidence="6">
    <location>
        <begin position="272"/>
        <end position="292"/>
    </location>
</feature>
<evidence type="ECO:0000259" key="7">
    <source>
        <dbReference type="PROSITE" id="PS50883"/>
    </source>
</evidence>
<dbReference type="PROSITE" id="PS50885">
    <property type="entry name" value="HAMP"/>
    <property type="match status" value="1"/>
</dbReference>
<feature type="domain" description="HAMP" evidence="8">
    <location>
        <begin position="293"/>
        <end position="345"/>
    </location>
</feature>
<dbReference type="Pfam" id="PF00672">
    <property type="entry name" value="HAMP"/>
    <property type="match status" value="1"/>
</dbReference>
<dbReference type="Gene3D" id="6.10.340.10">
    <property type="match status" value="1"/>
</dbReference>
<dbReference type="GO" id="GO:0071111">
    <property type="term" value="F:cyclic-guanylate-specific phosphodiesterase activity"/>
    <property type="evidence" value="ECO:0007669"/>
    <property type="project" value="InterPro"/>
</dbReference>
<dbReference type="SMART" id="SM00304">
    <property type="entry name" value="HAMP"/>
    <property type="match status" value="1"/>
</dbReference>
<dbReference type="SMART" id="SM00267">
    <property type="entry name" value="GGDEF"/>
    <property type="match status" value="1"/>
</dbReference>
<dbReference type="GO" id="GO:0005886">
    <property type="term" value="C:plasma membrane"/>
    <property type="evidence" value="ECO:0007669"/>
    <property type="project" value="UniProtKB-SubCell"/>
</dbReference>
<reference evidence="10 11" key="1">
    <citation type="submission" date="2019-04" db="EMBL/GenBank/DDBJ databases">
        <title>Isachenkonia alkalipeptolytica gen. nov. sp. nov. a new anaerobic, alkiliphilic organothrophic bacterium capable to reduce synthesized ferrihydrite isolated from a soda lake.</title>
        <authorList>
            <person name="Toshchakov S.V."/>
            <person name="Zavarzina D.G."/>
            <person name="Zhilina T.N."/>
            <person name="Kostrikina N.A."/>
            <person name="Kublanov I.V."/>
        </authorList>
    </citation>
    <scope>NUCLEOTIDE SEQUENCE [LARGE SCALE GENOMIC DNA]</scope>
    <source>
        <strain evidence="10 11">Z-1701</strain>
    </source>
</reference>
<dbReference type="SUPFAM" id="SSF55073">
    <property type="entry name" value="Nucleotide cyclase"/>
    <property type="match status" value="1"/>
</dbReference>
<dbReference type="Gene3D" id="3.30.450.20">
    <property type="entry name" value="PAS domain"/>
    <property type="match status" value="1"/>
</dbReference>
<dbReference type="PANTHER" id="PTHR33121:SF70">
    <property type="entry name" value="SIGNALING PROTEIN YKOW"/>
    <property type="match status" value="1"/>
</dbReference>
<keyword evidence="5 6" id="KW-0472">Membrane</keyword>
<dbReference type="CDD" id="cd12912">
    <property type="entry name" value="PDC2_MCP_like"/>
    <property type="match status" value="1"/>
</dbReference>
<accession>A0AA43XL52</accession>
<dbReference type="InterPro" id="IPR000160">
    <property type="entry name" value="GGDEF_dom"/>
</dbReference>
<dbReference type="InterPro" id="IPR029787">
    <property type="entry name" value="Nucleotide_cyclase"/>
</dbReference>
<keyword evidence="4 6" id="KW-1133">Transmembrane helix</keyword>
<evidence type="ECO:0000256" key="1">
    <source>
        <dbReference type="ARBA" id="ARBA00004651"/>
    </source>
</evidence>
<keyword evidence="3 6" id="KW-0812">Transmembrane</keyword>
<evidence type="ECO:0000259" key="8">
    <source>
        <dbReference type="PROSITE" id="PS50885"/>
    </source>
</evidence>
<organism evidence="10 11">
    <name type="scientific">Isachenkonia alkalipeptolytica</name>
    <dbReference type="NCBI Taxonomy" id="2565777"/>
    <lineage>
        <taxon>Bacteria</taxon>
        <taxon>Bacillati</taxon>
        <taxon>Bacillota</taxon>
        <taxon>Clostridia</taxon>
        <taxon>Eubacteriales</taxon>
        <taxon>Clostridiaceae</taxon>
        <taxon>Isachenkonia</taxon>
    </lineage>
</organism>
<evidence type="ECO:0000256" key="2">
    <source>
        <dbReference type="ARBA" id="ARBA00022475"/>
    </source>
</evidence>
<dbReference type="CDD" id="cd06225">
    <property type="entry name" value="HAMP"/>
    <property type="match status" value="1"/>
</dbReference>
<dbReference type="SUPFAM" id="SSF158472">
    <property type="entry name" value="HAMP domain-like"/>
    <property type="match status" value="1"/>
</dbReference>
<evidence type="ECO:0000256" key="5">
    <source>
        <dbReference type="ARBA" id="ARBA00023136"/>
    </source>
</evidence>
<dbReference type="PROSITE" id="PS50883">
    <property type="entry name" value="EAL"/>
    <property type="match status" value="1"/>
</dbReference>